<dbReference type="InterPro" id="IPR011032">
    <property type="entry name" value="GroES-like_sf"/>
</dbReference>
<reference evidence="2 3" key="1">
    <citation type="journal article" date="2015" name="Fungal Genet. Biol.">
        <title>Evolution of novel wood decay mechanisms in Agaricales revealed by the genome sequences of Fistulina hepatica and Cylindrobasidium torrendii.</title>
        <authorList>
            <person name="Floudas D."/>
            <person name="Held B.W."/>
            <person name="Riley R."/>
            <person name="Nagy L.G."/>
            <person name="Koehler G."/>
            <person name="Ransdell A.S."/>
            <person name="Younus H."/>
            <person name="Chow J."/>
            <person name="Chiniquy J."/>
            <person name="Lipzen A."/>
            <person name="Tritt A."/>
            <person name="Sun H."/>
            <person name="Haridas S."/>
            <person name="LaButti K."/>
            <person name="Ohm R.A."/>
            <person name="Kues U."/>
            <person name="Blanchette R.A."/>
            <person name="Grigoriev I.V."/>
            <person name="Minto R.E."/>
            <person name="Hibbett D.S."/>
        </authorList>
    </citation>
    <scope>NUCLEOTIDE SEQUENCE [LARGE SCALE GENOMIC DNA]</scope>
    <source>
        <strain evidence="2 3">FP15055 ss-10</strain>
    </source>
</reference>
<dbReference type="Pfam" id="PF08240">
    <property type="entry name" value="ADH_N"/>
    <property type="match status" value="1"/>
</dbReference>
<dbReference type="InterPro" id="IPR036291">
    <property type="entry name" value="NAD(P)-bd_dom_sf"/>
</dbReference>
<dbReference type="InterPro" id="IPR020843">
    <property type="entry name" value="ER"/>
</dbReference>
<dbReference type="Gene3D" id="3.40.50.720">
    <property type="entry name" value="NAD(P)-binding Rossmann-like Domain"/>
    <property type="match status" value="1"/>
</dbReference>
<evidence type="ECO:0000259" key="1">
    <source>
        <dbReference type="SMART" id="SM00829"/>
    </source>
</evidence>
<sequence length="362" mass="39524">MAPQTHKAVATTALGVFDEIDVETDIPKAGEVLLKVEYASMIAFDTYQTDLGYVVEQYPNILGFNASGIVAAVGPNVDSLKVGDRITAFTYLSNKQRGMQRYCVQPISVCAKIPDSLSLAAAATIPDNFVTAYRAIFFDVGLPIPKSYTGDDTPALVDSPILIWGGGATSAQYQIQVLRAAGYRRIFTTASASHHEYLKSLGASDVFDYRSPTLATEIIEAAGGKRIERVVDCISAEKTITAIAEFIDPNGILAILLPYKRGDNVRAAGDTSAMSWELWPEAPIPATVAVKGVRAFKYQDFEYLKENLLPKILPEMLEKNVIQPNRVKLLDQGTFQERVAVGLELLRKNGVHGEKIIVKVEH</sequence>
<dbReference type="SUPFAM" id="SSF50129">
    <property type="entry name" value="GroES-like"/>
    <property type="match status" value="1"/>
</dbReference>
<dbReference type="Proteomes" id="UP000054007">
    <property type="component" value="Unassembled WGS sequence"/>
</dbReference>
<evidence type="ECO:0000313" key="2">
    <source>
        <dbReference type="EMBL" id="KIY65077.1"/>
    </source>
</evidence>
<dbReference type="CDD" id="cd08249">
    <property type="entry name" value="enoyl_reductase_like"/>
    <property type="match status" value="1"/>
</dbReference>
<dbReference type="SMART" id="SM00829">
    <property type="entry name" value="PKS_ER"/>
    <property type="match status" value="1"/>
</dbReference>
<dbReference type="InterPro" id="IPR013154">
    <property type="entry name" value="ADH-like_N"/>
</dbReference>
<keyword evidence="3" id="KW-1185">Reference proteome</keyword>
<dbReference type="SUPFAM" id="SSF51735">
    <property type="entry name" value="NAD(P)-binding Rossmann-fold domains"/>
    <property type="match status" value="1"/>
</dbReference>
<feature type="domain" description="Enoyl reductase (ER)" evidence="1">
    <location>
        <begin position="15"/>
        <end position="358"/>
    </location>
</feature>
<protein>
    <submittedName>
        <fullName evidence="2">GroES-like protein</fullName>
    </submittedName>
</protein>
<dbReference type="Pfam" id="PF00107">
    <property type="entry name" value="ADH_zinc_N"/>
    <property type="match status" value="1"/>
</dbReference>
<dbReference type="Gene3D" id="3.90.180.10">
    <property type="entry name" value="Medium-chain alcohol dehydrogenases, catalytic domain"/>
    <property type="match status" value="1"/>
</dbReference>
<dbReference type="InterPro" id="IPR013149">
    <property type="entry name" value="ADH-like_C"/>
</dbReference>
<dbReference type="InterPro" id="IPR047122">
    <property type="entry name" value="Trans-enoyl_RdTase-like"/>
</dbReference>
<organism evidence="2 3">
    <name type="scientific">Cylindrobasidium torrendii FP15055 ss-10</name>
    <dbReference type="NCBI Taxonomy" id="1314674"/>
    <lineage>
        <taxon>Eukaryota</taxon>
        <taxon>Fungi</taxon>
        <taxon>Dikarya</taxon>
        <taxon>Basidiomycota</taxon>
        <taxon>Agaricomycotina</taxon>
        <taxon>Agaricomycetes</taxon>
        <taxon>Agaricomycetidae</taxon>
        <taxon>Agaricales</taxon>
        <taxon>Marasmiineae</taxon>
        <taxon>Physalacriaceae</taxon>
        <taxon>Cylindrobasidium</taxon>
    </lineage>
</organism>
<gene>
    <name evidence="2" type="ORF">CYLTODRAFT_400963</name>
</gene>
<dbReference type="STRING" id="1314674.A0A0D7B3K2"/>
<evidence type="ECO:0000313" key="3">
    <source>
        <dbReference type="Proteomes" id="UP000054007"/>
    </source>
</evidence>
<dbReference type="PANTHER" id="PTHR45348:SF3">
    <property type="entry name" value="ENOYL REDUCTASE (ER) DOMAIN-CONTAINING PROTEIN"/>
    <property type="match status" value="1"/>
</dbReference>
<dbReference type="EMBL" id="KN880605">
    <property type="protein sequence ID" value="KIY65077.1"/>
    <property type="molecule type" value="Genomic_DNA"/>
</dbReference>
<dbReference type="PANTHER" id="PTHR45348">
    <property type="entry name" value="HYPOTHETICAL OXIDOREDUCTASE (EUROFUNG)"/>
    <property type="match status" value="1"/>
</dbReference>
<accession>A0A0D7B3K2</accession>
<name>A0A0D7B3K2_9AGAR</name>
<dbReference type="AlphaFoldDB" id="A0A0D7B3K2"/>
<dbReference type="GO" id="GO:0016651">
    <property type="term" value="F:oxidoreductase activity, acting on NAD(P)H"/>
    <property type="evidence" value="ECO:0007669"/>
    <property type="project" value="InterPro"/>
</dbReference>
<proteinExistence type="predicted"/>
<dbReference type="OrthoDB" id="9992527at2759"/>